<reference evidence="2 3" key="1">
    <citation type="submission" date="2020-09" db="EMBL/GenBank/DDBJ databases">
        <title>Sinomicrobium weinanense sp. nov., a halophilic bacteria isolated from saline-alkali soil.</title>
        <authorList>
            <person name="Wu P."/>
            <person name="Ren H."/>
            <person name="Mei Y."/>
            <person name="Liang Y."/>
            <person name="Chen Z."/>
        </authorList>
    </citation>
    <scope>NUCLEOTIDE SEQUENCE [LARGE SCALE GENOMIC DNA]</scope>
    <source>
        <strain evidence="2 3">FJxs</strain>
    </source>
</reference>
<evidence type="ECO:0000313" key="2">
    <source>
        <dbReference type="EMBL" id="MBC9795734.1"/>
    </source>
</evidence>
<gene>
    <name evidence="2" type="ORF">IBL28_07140</name>
</gene>
<dbReference type="InterPro" id="IPR008979">
    <property type="entry name" value="Galactose-bd-like_sf"/>
</dbReference>
<dbReference type="InterPro" id="IPR008928">
    <property type="entry name" value="6-hairpin_glycosidase_sf"/>
</dbReference>
<evidence type="ECO:0000259" key="1">
    <source>
        <dbReference type="Pfam" id="PF17389"/>
    </source>
</evidence>
<dbReference type="Gene3D" id="1.50.10.10">
    <property type="match status" value="1"/>
</dbReference>
<dbReference type="AlphaFoldDB" id="A0A926JR20"/>
<proteinExistence type="predicted"/>
<dbReference type="SUPFAM" id="SSF49785">
    <property type="entry name" value="Galactose-binding domain-like"/>
    <property type="match status" value="1"/>
</dbReference>
<accession>A0A926JR20</accession>
<keyword evidence="3" id="KW-1185">Reference proteome</keyword>
<dbReference type="SUPFAM" id="SSF48208">
    <property type="entry name" value="Six-hairpin glycosidases"/>
    <property type="match status" value="1"/>
</dbReference>
<dbReference type="InterPro" id="IPR012341">
    <property type="entry name" value="6hp_glycosidase-like_sf"/>
</dbReference>
<feature type="domain" description="Alpha-L-rhamnosidase six-hairpin glycosidase" evidence="1">
    <location>
        <begin position="354"/>
        <end position="691"/>
    </location>
</feature>
<dbReference type="PANTHER" id="PTHR34987:SF2">
    <property type="entry name" value="B, PUTATIVE (AFU_ORTHOLOGUE AFUA_7G05040)-RELATED"/>
    <property type="match status" value="1"/>
</dbReference>
<dbReference type="EMBL" id="JACVDC010000014">
    <property type="protein sequence ID" value="MBC9795734.1"/>
    <property type="molecule type" value="Genomic_DNA"/>
</dbReference>
<dbReference type="Pfam" id="PF17389">
    <property type="entry name" value="Bac_rhamnosid6H"/>
    <property type="match status" value="1"/>
</dbReference>
<dbReference type="RefSeq" id="WP_216334932.1">
    <property type="nucleotide sequence ID" value="NZ_JAHKRR010000008.1"/>
</dbReference>
<name>A0A926JR20_9FLAO</name>
<dbReference type="GO" id="GO:0005975">
    <property type="term" value="P:carbohydrate metabolic process"/>
    <property type="evidence" value="ECO:0007669"/>
    <property type="project" value="InterPro"/>
</dbReference>
<evidence type="ECO:0000313" key="3">
    <source>
        <dbReference type="Proteomes" id="UP000653730"/>
    </source>
</evidence>
<organism evidence="2 3">
    <name type="scientific">Sinomicrobium weinanense</name>
    <dbReference type="NCBI Taxonomy" id="2842200"/>
    <lineage>
        <taxon>Bacteria</taxon>
        <taxon>Pseudomonadati</taxon>
        <taxon>Bacteroidota</taxon>
        <taxon>Flavobacteriia</taxon>
        <taxon>Flavobacteriales</taxon>
        <taxon>Flavobacteriaceae</taxon>
        <taxon>Sinomicrobium</taxon>
    </lineage>
</organism>
<dbReference type="Proteomes" id="UP000653730">
    <property type="component" value="Unassembled WGS sequence"/>
</dbReference>
<dbReference type="Gene3D" id="2.60.420.10">
    <property type="entry name" value="Maltose phosphorylase, domain 3"/>
    <property type="match status" value="1"/>
</dbReference>
<protein>
    <recommendedName>
        <fullName evidence="1">Alpha-L-rhamnosidase six-hairpin glycosidase domain-containing protein</fullName>
    </recommendedName>
</protein>
<dbReference type="InterPro" id="IPR035396">
    <property type="entry name" value="Bac_rhamnosid6H"/>
</dbReference>
<sequence>MNLTLGFRGVFKVDKVASPVLKITGSTLYRVSVNGKYLGYGPARASHGYYRIDEYDLSPYLKKGDNVVAVEVTGYNVNSYYVLDQPSFLQAEISNGEKVILATGIEENVPGTGRSRGIEAVELDGRVQKVRRYSMQRPFIEYYRLEEDFDHWKTLPASLDKVELAVYPEKKLLYRNLELPDFNITRPKEVIHHGTIGWEKPKKYHKKHLGKFTEGFPEEKLTVTPTLTMQEMVTQTLEKLHDADIPKQLEANEFYTLDFGTNLSGFIGSRIVCTEPSTIYFTFDEILLNGEVKPKERMPNINNVIGYELEPGTYDLESFEAYTFRFLKMTVVKGSCQVQDAYIREYAYPEHKAIAFKSSDTGLNKIFEASKQTFRQNSVDLFMDCPSRERAGWLCDSRFMSIVEKEFTGKDDIAYNYYENYALYTPFENLPEGMIPMVYPADNRNGNFIPNWALWFVIQVREYADRGGDPELVQQLKPRVMGILDYFARFENEDGLLENLKGWKFVEWSEANKFVNGVNYPTNALYSKALLAASELYDEPEPGGKAEKIIRAVRKQSFNGKFFVDNAVRDKEGNLRPTSNISEVGQYYAFFFDLATPESYPELWGKLTTEFGPDRDDKAVYPNVFKANAFIGNYLRMEILYRYGLSDQMLKEMKGYFLNMANLTGTLWEHMDTHASCNHGFASYLGHLLYQGALGIQQIDYLKKEVTLRFDKTSLNTCEGAIPVGNERIYLRWEKSGNRLNYSLELPEEYTVKVRNPGRFEIAELE</sequence>
<dbReference type="Gene3D" id="2.60.120.260">
    <property type="entry name" value="Galactose-binding domain-like"/>
    <property type="match status" value="2"/>
</dbReference>
<dbReference type="PANTHER" id="PTHR34987">
    <property type="entry name" value="C, PUTATIVE (AFU_ORTHOLOGUE AFUA_3G02880)-RELATED"/>
    <property type="match status" value="1"/>
</dbReference>
<comment type="caution">
    <text evidence="2">The sequence shown here is derived from an EMBL/GenBank/DDBJ whole genome shotgun (WGS) entry which is preliminary data.</text>
</comment>